<evidence type="ECO:0000256" key="1">
    <source>
        <dbReference type="SAM" id="MobiDB-lite"/>
    </source>
</evidence>
<evidence type="ECO:0000313" key="2">
    <source>
        <dbReference type="EMBL" id="ELS56906.1"/>
    </source>
</evidence>
<dbReference type="PATRIC" id="fig|1160705.3.peg.2144"/>
<dbReference type="Proteomes" id="UP000011205">
    <property type="component" value="Unassembled WGS sequence"/>
</dbReference>
<evidence type="ECO:0000313" key="3">
    <source>
        <dbReference type="Proteomes" id="UP000011205"/>
    </source>
</evidence>
<gene>
    <name evidence="2" type="ORF">STVIR_2155</name>
</gene>
<reference evidence="2 3" key="1">
    <citation type="journal article" date="2013" name="Genome Announc.">
        <title>Draft Genome Sequence of Streptomyces viridochromogenes Strain Tu57, Producer of Avilamycin.</title>
        <authorList>
            <person name="Gruning B.A."/>
            <person name="Erxleben A."/>
            <person name="Hahnlein A."/>
            <person name="Gunther S."/>
        </authorList>
    </citation>
    <scope>NUCLEOTIDE SEQUENCE [LARGE SCALE GENOMIC DNA]</scope>
    <source>
        <strain evidence="2 3">Tue57</strain>
    </source>
</reference>
<comment type="caution">
    <text evidence="2">The sequence shown here is derived from an EMBL/GenBank/DDBJ whole genome shotgun (WGS) entry which is preliminary data.</text>
</comment>
<dbReference type="EMBL" id="AMLP01000070">
    <property type="protein sequence ID" value="ELS56906.1"/>
    <property type="molecule type" value="Genomic_DNA"/>
</dbReference>
<organism evidence="2 3">
    <name type="scientific">Streptomyces viridochromogenes Tue57</name>
    <dbReference type="NCBI Taxonomy" id="1160705"/>
    <lineage>
        <taxon>Bacteria</taxon>
        <taxon>Bacillati</taxon>
        <taxon>Actinomycetota</taxon>
        <taxon>Actinomycetes</taxon>
        <taxon>Kitasatosporales</taxon>
        <taxon>Streptomycetaceae</taxon>
        <taxon>Streptomyces</taxon>
    </lineage>
</organism>
<proteinExistence type="predicted"/>
<sequence length="119" mass="13312">MGIPLRWSGEALSKRFDAHSTRGWVSRDPGATTPTPDRYFKRHMRAVGRSVPRRNLGYDPCAPPCLHLTSQQHRSASTKRSARFRGARSSAWLGAPLQLSQFHLRHRSRRPTAGCPGAP</sequence>
<protein>
    <submittedName>
        <fullName evidence="2">Uncharacterized protein</fullName>
    </submittedName>
</protein>
<dbReference type="AlphaFoldDB" id="L8PH38"/>
<feature type="region of interest" description="Disordered" evidence="1">
    <location>
        <begin position="18"/>
        <end position="38"/>
    </location>
</feature>
<accession>L8PH38</accession>
<name>L8PH38_STRVR</name>